<dbReference type="STRING" id="1120976.SAMN03080606_00523"/>
<dbReference type="OrthoDB" id="1956766at2"/>
<reference evidence="1 2" key="1">
    <citation type="submission" date="2016-10" db="EMBL/GenBank/DDBJ databases">
        <authorList>
            <person name="de Groot N.N."/>
        </authorList>
    </citation>
    <scope>NUCLEOTIDE SEQUENCE [LARGE SCALE GENOMIC DNA]</scope>
    <source>
        <strain evidence="1 2">DSM 18978</strain>
    </source>
</reference>
<dbReference type="EMBL" id="FMUS01000002">
    <property type="protein sequence ID" value="SCX93656.1"/>
    <property type="molecule type" value="Genomic_DNA"/>
</dbReference>
<gene>
    <name evidence="1" type="ORF">SAMN03080606_00523</name>
</gene>
<evidence type="ECO:0000313" key="1">
    <source>
        <dbReference type="EMBL" id="SCX93656.1"/>
    </source>
</evidence>
<keyword evidence="2" id="KW-1185">Reference proteome</keyword>
<sequence length="47" mass="5572">MLCKIFWNVFEKTGSIEAYLYESCYHNLNLKRESNKIELTKAANDNE</sequence>
<proteinExistence type="predicted"/>
<dbReference type="Proteomes" id="UP000198636">
    <property type="component" value="Unassembled WGS sequence"/>
</dbReference>
<name>A0A1G5BU98_9FIRM</name>
<dbReference type="AlphaFoldDB" id="A0A1G5BU98"/>
<protein>
    <recommendedName>
        <fullName evidence="3">YqzL-like protein</fullName>
    </recommendedName>
</protein>
<accession>A0A1G5BU98</accession>
<evidence type="ECO:0008006" key="3">
    <source>
        <dbReference type="Google" id="ProtNLM"/>
    </source>
</evidence>
<evidence type="ECO:0000313" key="2">
    <source>
        <dbReference type="Proteomes" id="UP000198636"/>
    </source>
</evidence>
<dbReference type="RefSeq" id="WP_143003041.1">
    <property type="nucleotide sequence ID" value="NZ_FMUS01000002.1"/>
</dbReference>
<organism evidence="1 2">
    <name type="scientific">Alkaliphilus peptidifermentans DSM 18978</name>
    <dbReference type="NCBI Taxonomy" id="1120976"/>
    <lineage>
        <taxon>Bacteria</taxon>
        <taxon>Bacillati</taxon>
        <taxon>Bacillota</taxon>
        <taxon>Clostridia</taxon>
        <taxon>Peptostreptococcales</taxon>
        <taxon>Natronincolaceae</taxon>
        <taxon>Alkaliphilus</taxon>
    </lineage>
</organism>